<gene>
    <name evidence="1" type="ORF">S12H4_11489</name>
</gene>
<proteinExistence type="predicted"/>
<evidence type="ECO:0008006" key="2">
    <source>
        <dbReference type="Google" id="ProtNLM"/>
    </source>
</evidence>
<reference evidence="1" key="1">
    <citation type="journal article" date="2014" name="Front. Microbiol.">
        <title>High frequency of phylogenetically diverse reductive dehalogenase-homologous genes in deep subseafloor sedimentary metagenomes.</title>
        <authorList>
            <person name="Kawai M."/>
            <person name="Futagami T."/>
            <person name="Toyoda A."/>
            <person name="Takaki Y."/>
            <person name="Nishi S."/>
            <person name="Hori S."/>
            <person name="Arai W."/>
            <person name="Tsubouchi T."/>
            <person name="Morono Y."/>
            <person name="Uchiyama I."/>
            <person name="Ito T."/>
            <person name="Fujiyama A."/>
            <person name="Inagaki F."/>
            <person name="Takami H."/>
        </authorList>
    </citation>
    <scope>NUCLEOTIDE SEQUENCE</scope>
    <source>
        <strain evidence="1">Expedition CK06-06</strain>
    </source>
</reference>
<name>X1T859_9ZZZZ</name>
<protein>
    <recommendedName>
        <fullName evidence="2">DegT/DnrJ/EryC1/StrS aminotransferase</fullName>
    </recommendedName>
</protein>
<feature type="non-terminal residue" evidence="1">
    <location>
        <position position="1"/>
    </location>
</feature>
<comment type="caution">
    <text evidence="1">The sequence shown here is derived from an EMBL/GenBank/DDBJ whole genome shotgun (WGS) entry which is preliminary data.</text>
</comment>
<dbReference type="AlphaFoldDB" id="X1T859"/>
<dbReference type="Gene3D" id="3.90.1150.10">
    <property type="entry name" value="Aspartate Aminotransferase, domain 1"/>
    <property type="match status" value="1"/>
</dbReference>
<accession>X1T859</accession>
<evidence type="ECO:0000313" key="1">
    <source>
        <dbReference type="EMBL" id="GAI76199.1"/>
    </source>
</evidence>
<dbReference type="InterPro" id="IPR015422">
    <property type="entry name" value="PyrdxlP-dep_Trfase_small"/>
</dbReference>
<sequence>DENGIYLNSLLVEIPGVTPMRRDKRETREAYFNFAFRYNKGEFHGLPVKKFREALGVELGFSVEPSYEPLNNCSLYVPLTKPARHKLNDQYWKDINPSGFNLPVCERIYHEESVCMHHKVLMGIKADMDMIAAAIKKIYDNAEELL</sequence>
<dbReference type="EMBL" id="BARW01005169">
    <property type="protein sequence ID" value="GAI76199.1"/>
    <property type="molecule type" value="Genomic_DNA"/>
</dbReference>
<organism evidence="1">
    <name type="scientific">marine sediment metagenome</name>
    <dbReference type="NCBI Taxonomy" id="412755"/>
    <lineage>
        <taxon>unclassified sequences</taxon>
        <taxon>metagenomes</taxon>
        <taxon>ecological metagenomes</taxon>
    </lineage>
</organism>